<dbReference type="PANTHER" id="PTHR45916:SF1">
    <property type="entry name" value="STRUCTURAL MAINTENANCE OF CHROMOSOMES PROTEIN 5"/>
    <property type="match status" value="1"/>
</dbReference>
<keyword evidence="1" id="KW-0175">Coiled coil</keyword>
<dbReference type="GO" id="GO:0005634">
    <property type="term" value="C:nucleus"/>
    <property type="evidence" value="ECO:0007669"/>
    <property type="project" value="TreeGrafter"/>
</dbReference>
<evidence type="ECO:0000313" key="2">
    <source>
        <dbReference type="EMBL" id="KAE9388998.1"/>
    </source>
</evidence>
<proteinExistence type="predicted"/>
<evidence type="ECO:0000313" key="3">
    <source>
        <dbReference type="Proteomes" id="UP000799118"/>
    </source>
</evidence>
<dbReference type="Proteomes" id="UP000799118">
    <property type="component" value="Unassembled WGS sequence"/>
</dbReference>
<reference evidence="2" key="1">
    <citation type="journal article" date="2019" name="Environ. Microbiol.">
        <title>Fungal ecological strategies reflected in gene transcription - a case study of two litter decomposers.</title>
        <authorList>
            <person name="Barbi F."/>
            <person name="Kohler A."/>
            <person name="Barry K."/>
            <person name="Baskaran P."/>
            <person name="Daum C."/>
            <person name="Fauchery L."/>
            <person name="Ihrmark K."/>
            <person name="Kuo A."/>
            <person name="LaButti K."/>
            <person name="Lipzen A."/>
            <person name="Morin E."/>
            <person name="Grigoriev I.V."/>
            <person name="Henrissat B."/>
            <person name="Lindahl B."/>
            <person name="Martin F."/>
        </authorList>
    </citation>
    <scope>NUCLEOTIDE SEQUENCE</scope>
    <source>
        <strain evidence="2">JB14</strain>
    </source>
</reference>
<sequence length="145" mass="15921">MSIPTSKTAQMTGALRLCSKSPRGKPNLVIHCKIVAKSNTSSFMLKGKNVTGREASLRMAELGVQVGNLSSFLRQEKVSEFAIMSSQQLLVETQKAASDPNLTNWHETLMDSGKDMKVVKEVSWSCSFPLTQLTLLYPRALLTTS</sequence>
<organism evidence="2 3">
    <name type="scientific">Gymnopus androsaceus JB14</name>
    <dbReference type="NCBI Taxonomy" id="1447944"/>
    <lineage>
        <taxon>Eukaryota</taxon>
        <taxon>Fungi</taxon>
        <taxon>Dikarya</taxon>
        <taxon>Basidiomycota</taxon>
        <taxon>Agaricomycotina</taxon>
        <taxon>Agaricomycetes</taxon>
        <taxon>Agaricomycetidae</taxon>
        <taxon>Agaricales</taxon>
        <taxon>Marasmiineae</taxon>
        <taxon>Omphalotaceae</taxon>
        <taxon>Gymnopus</taxon>
    </lineage>
</organism>
<dbReference type="GO" id="GO:0003697">
    <property type="term" value="F:single-stranded DNA binding"/>
    <property type="evidence" value="ECO:0007669"/>
    <property type="project" value="TreeGrafter"/>
</dbReference>
<dbReference type="PANTHER" id="PTHR45916">
    <property type="entry name" value="STRUCTURAL MAINTENANCE OF CHROMOSOMES PROTEIN 5"/>
    <property type="match status" value="1"/>
</dbReference>
<accession>A0A6A4GTH8</accession>
<dbReference type="EMBL" id="ML769716">
    <property type="protein sequence ID" value="KAE9388998.1"/>
    <property type="molecule type" value="Genomic_DNA"/>
</dbReference>
<name>A0A6A4GTH8_9AGAR</name>
<dbReference type="AlphaFoldDB" id="A0A6A4GTH8"/>
<dbReference type="GO" id="GO:0000724">
    <property type="term" value="P:double-strand break repair via homologous recombination"/>
    <property type="evidence" value="ECO:0007669"/>
    <property type="project" value="TreeGrafter"/>
</dbReference>
<keyword evidence="3" id="KW-1185">Reference proteome</keyword>
<protein>
    <submittedName>
        <fullName evidence="2">Uncharacterized protein</fullName>
    </submittedName>
</protein>
<evidence type="ECO:0000256" key="1">
    <source>
        <dbReference type="ARBA" id="ARBA00023054"/>
    </source>
</evidence>
<dbReference type="GO" id="GO:0030915">
    <property type="term" value="C:Smc5-Smc6 complex"/>
    <property type="evidence" value="ECO:0007669"/>
    <property type="project" value="TreeGrafter"/>
</dbReference>
<gene>
    <name evidence="2" type="ORF">BT96DRAFT_415552</name>
</gene>
<dbReference type="OrthoDB" id="10254973at2759"/>